<dbReference type="AlphaFoldDB" id="A0A817SE03"/>
<evidence type="ECO:0000313" key="3">
    <source>
        <dbReference type="EMBL" id="CAF3295484.1"/>
    </source>
</evidence>
<accession>A0A817SE03</accession>
<evidence type="ECO:0000313" key="5">
    <source>
        <dbReference type="Proteomes" id="UP000663872"/>
    </source>
</evidence>
<dbReference type="Proteomes" id="UP000663848">
    <property type="component" value="Unassembled WGS sequence"/>
</dbReference>
<dbReference type="Proteomes" id="UP000663825">
    <property type="component" value="Unassembled WGS sequence"/>
</dbReference>
<dbReference type="EMBL" id="CAJNXB010000890">
    <property type="protein sequence ID" value="CAF3110387.1"/>
    <property type="molecule type" value="Genomic_DNA"/>
</dbReference>
<dbReference type="InterPro" id="IPR001810">
    <property type="entry name" value="F-box_dom"/>
</dbReference>
<evidence type="ECO:0000313" key="4">
    <source>
        <dbReference type="EMBL" id="CAF4807361.1"/>
    </source>
</evidence>
<comment type="caution">
    <text evidence="3">The sequence shown here is derived from an EMBL/GenBank/DDBJ whole genome shotgun (WGS) entry which is preliminary data.</text>
</comment>
<dbReference type="PROSITE" id="PS50181">
    <property type="entry name" value="FBOX"/>
    <property type="match status" value="1"/>
</dbReference>
<dbReference type="EMBL" id="CAJNYT010000005">
    <property type="protein sequence ID" value="CAF3295484.1"/>
    <property type="molecule type" value="Genomic_DNA"/>
</dbReference>
<name>A0A817SE03_9BILA</name>
<reference evidence="3" key="1">
    <citation type="submission" date="2021-02" db="EMBL/GenBank/DDBJ databases">
        <authorList>
            <person name="Nowell W R."/>
        </authorList>
    </citation>
    <scope>NUCLEOTIDE SEQUENCE</scope>
</reference>
<feature type="domain" description="F-box" evidence="1">
    <location>
        <begin position="5"/>
        <end position="52"/>
    </location>
</feature>
<organism evidence="3 5">
    <name type="scientific">Rotaria socialis</name>
    <dbReference type="NCBI Taxonomy" id="392032"/>
    <lineage>
        <taxon>Eukaryota</taxon>
        <taxon>Metazoa</taxon>
        <taxon>Spiralia</taxon>
        <taxon>Gnathifera</taxon>
        <taxon>Rotifera</taxon>
        <taxon>Eurotatoria</taxon>
        <taxon>Bdelloidea</taxon>
        <taxon>Philodinida</taxon>
        <taxon>Philodinidae</taxon>
        <taxon>Rotaria</taxon>
    </lineage>
</organism>
<evidence type="ECO:0000259" key="1">
    <source>
        <dbReference type="PROSITE" id="PS50181"/>
    </source>
</evidence>
<dbReference type="OrthoDB" id="10298101at2759"/>
<proteinExistence type="predicted"/>
<protein>
    <recommendedName>
        <fullName evidence="1">F-box domain-containing protein</fullName>
    </recommendedName>
</protein>
<dbReference type="EMBL" id="CAJOBR010005119">
    <property type="protein sequence ID" value="CAF4807361.1"/>
    <property type="molecule type" value="Genomic_DNA"/>
</dbReference>
<gene>
    <name evidence="3" type="ORF">GRG538_LOCUS99</name>
    <name evidence="4" type="ORF">QYT958_LOCUS24245</name>
    <name evidence="2" type="ORF">TIS948_LOCUS7430</name>
</gene>
<dbReference type="Proteomes" id="UP000663872">
    <property type="component" value="Unassembled WGS sequence"/>
</dbReference>
<sequence length="537" mass="62844">MERSLLGLNDLPDKVLIIILKNLSQLEAISTFIDVNKRLKTIVCDSIFTDRLTLMRCLSDKFCRPIFDPLLDPMLDRFCLQILPEIHRHIKWLNLESSSMERILGATNYPNLYGLGLYNMDTEIARSLFTEESFFGYAFKKQISSIVINNVVDKKLISMRHTLLFTQIFSLFTNLKYLYFDPSARYSSTLSFDNAPPTVVSSTLVELHVTFDKFNDCLYLLDGRFNQLQTLYVSMFMIPLLHPKNSNKEKIPNLKCFSLHCDEETKAYDELIVPLIQRISNLEKLDLCFTVISKPTFVDGNDLKKNIINRLLKLKKFSFNIRSIIDLDNQTNLPSNEDIQQTFQDFQDNQIISCIDYFLEVDKGECLIYSYPYRLKDYDQISNNFSGGIFKCVRTVTLCDEHPFEHEFFLRISQSFPFLKSLTVMNDKPQRNKLQTEPKKNNRALPIIRYSHLVKLDLTDAHDDYIEQFLVDWKTSLSNVVRLSVFYRPLLRVTRNFTRNTTRLNCTKVIPLCIYDNGRLSQHIKDYFPSEKVFEVL</sequence>
<evidence type="ECO:0000313" key="2">
    <source>
        <dbReference type="EMBL" id="CAF3110387.1"/>
    </source>
</evidence>